<evidence type="ECO:0000256" key="1">
    <source>
        <dbReference type="SAM" id="MobiDB-lite"/>
    </source>
</evidence>
<accession>A0A8S3RNB8</accession>
<dbReference type="Proteomes" id="UP000683360">
    <property type="component" value="Unassembled WGS sequence"/>
</dbReference>
<dbReference type="EMBL" id="CAJPWZ010001094">
    <property type="protein sequence ID" value="CAG2207869.1"/>
    <property type="molecule type" value="Genomic_DNA"/>
</dbReference>
<gene>
    <name evidence="2" type="ORF">MEDL_22099</name>
</gene>
<protein>
    <submittedName>
        <fullName evidence="2">Uncharacterized protein</fullName>
    </submittedName>
</protein>
<dbReference type="AlphaFoldDB" id="A0A8S3RNB8"/>
<sequence>MMTRRNVDIVTGVICMAFIRTITCNTVDLSFNSHNCDEYARRLPEEKIYILTWSGKTDVKICPFNFTGGEDEHFLDYTVCFESEEFDFPSFDVELVVTNASRRWTYDSSDDEIDSTCVAKARDMMFKLVVAKDYQESSSKLRLKITSEVKVNVADIWDQVGNAIKDMIPLAIVVIILLCVVSNKRAREKCCSALTWVKDKIMGNTTRPRRDSIRNNSDHTVPLHVDETRRNYSPSPSESEAAVLRNSPIESGGPASPWSDNKPDAPPSYDEAVKNTNGKNVH</sequence>
<evidence type="ECO:0000313" key="3">
    <source>
        <dbReference type="Proteomes" id="UP000683360"/>
    </source>
</evidence>
<feature type="compositionally biased region" description="Basic and acidic residues" evidence="1">
    <location>
        <begin position="208"/>
        <end position="217"/>
    </location>
</feature>
<evidence type="ECO:0000313" key="2">
    <source>
        <dbReference type="EMBL" id="CAG2207869.1"/>
    </source>
</evidence>
<dbReference type="OrthoDB" id="6094943at2759"/>
<organism evidence="2 3">
    <name type="scientific">Mytilus edulis</name>
    <name type="common">Blue mussel</name>
    <dbReference type="NCBI Taxonomy" id="6550"/>
    <lineage>
        <taxon>Eukaryota</taxon>
        <taxon>Metazoa</taxon>
        <taxon>Spiralia</taxon>
        <taxon>Lophotrochozoa</taxon>
        <taxon>Mollusca</taxon>
        <taxon>Bivalvia</taxon>
        <taxon>Autobranchia</taxon>
        <taxon>Pteriomorphia</taxon>
        <taxon>Mytilida</taxon>
        <taxon>Mytiloidea</taxon>
        <taxon>Mytilidae</taxon>
        <taxon>Mytilinae</taxon>
        <taxon>Mytilus</taxon>
    </lineage>
</organism>
<name>A0A8S3RNB8_MYTED</name>
<proteinExistence type="predicted"/>
<reference evidence="2" key="1">
    <citation type="submission" date="2021-03" db="EMBL/GenBank/DDBJ databases">
        <authorList>
            <person name="Bekaert M."/>
        </authorList>
    </citation>
    <scope>NUCLEOTIDE SEQUENCE</scope>
</reference>
<comment type="caution">
    <text evidence="2">The sequence shown here is derived from an EMBL/GenBank/DDBJ whole genome shotgun (WGS) entry which is preliminary data.</text>
</comment>
<keyword evidence="3" id="KW-1185">Reference proteome</keyword>
<feature type="region of interest" description="Disordered" evidence="1">
    <location>
        <begin position="205"/>
        <end position="282"/>
    </location>
</feature>